<protein>
    <submittedName>
        <fullName evidence="2">Uncharacterized protein</fullName>
    </submittedName>
</protein>
<organism evidence="2 3">
    <name type="scientific">Grimontia hollisae</name>
    <name type="common">Vibrio hollisae</name>
    <dbReference type="NCBI Taxonomy" id="673"/>
    <lineage>
        <taxon>Bacteria</taxon>
        <taxon>Pseudomonadati</taxon>
        <taxon>Pseudomonadota</taxon>
        <taxon>Gammaproteobacteria</taxon>
        <taxon>Vibrionales</taxon>
        <taxon>Vibrionaceae</taxon>
        <taxon>Grimontia</taxon>
    </lineage>
</organism>
<sequence>MSSTDNFVSFYHVDSIDDHSDEVMSTLVKEEHEFTKMLQRVDKVETDVGEGDIDIEEEDENSDTDLSVKRGFIEKIEGRDDLDLLLSHQFNSYINAEESNAPGGGAEALPQFEQGSYCVQYRLVQVNGKNVRFDSRIDEIKNFNTIHFDTEPGDYKVDDANQLGMLDFSNTLHETGHSNHHTQTVYSDSHDGGGSKNSGDNDGNNSGNNESEVNSLRATDFKVSDNCLNQMNGLVRYRVFYKKKYYIFEFNNGCLTQLKRGVDDGS</sequence>
<evidence type="ECO:0000313" key="2">
    <source>
        <dbReference type="EMBL" id="STO57767.1"/>
    </source>
</evidence>
<dbReference type="Proteomes" id="UP000254512">
    <property type="component" value="Unassembled WGS sequence"/>
</dbReference>
<dbReference type="AlphaFoldDB" id="A0A377HNM1"/>
<dbReference type="RefSeq" id="WP_115659889.1">
    <property type="nucleotide sequence ID" value="NZ_UGHD01000002.1"/>
</dbReference>
<evidence type="ECO:0000256" key="1">
    <source>
        <dbReference type="SAM" id="MobiDB-lite"/>
    </source>
</evidence>
<accession>A0A377HNM1</accession>
<dbReference type="EMBL" id="UGHD01000002">
    <property type="protein sequence ID" value="STO57767.1"/>
    <property type="molecule type" value="Genomic_DNA"/>
</dbReference>
<dbReference type="STRING" id="673.AL542_15735"/>
<feature type="region of interest" description="Disordered" evidence="1">
    <location>
        <begin position="174"/>
        <end position="214"/>
    </location>
</feature>
<proteinExistence type="predicted"/>
<reference evidence="2 3" key="1">
    <citation type="submission" date="2018-06" db="EMBL/GenBank/DDBJ databases">
        <authorList>
            <consortium name="Pathogen Informatics"/>
            <person name="Doyle S."/>
        </authorList>
    </citation>
    <scope>NUCLEOTIDE SEQUENCE [LARGE SCALE GENOMIC DNA]</scope>
    <source>
        <strain evidence="2 3">NCTC11645</strain>
    </source>
</reference>
<evidence type="ECO:0000313" key="3">
    <source>
        <dbReference type="Proteomes" id="UP000254512"/>
    </source>
</evidence>
<feature type="compositionally biased region" description="Low complexity" evidence="1">
    <location>
        <begin position="197"/>
        <end position="211"/>
    </location>
</feature>
<name>A0A377HNM1_GRIHO</name>
<gene>
    <name evidence="2" type="ORF">NCTC11645_02160</name>
</gene>